<proteinExistence type="predicted"/>
<evidence type="ECO:0000259" key="2">
    <source>
        <dbReference type="Pfam" id="PF01191"/>
    </source>
</evidence>
<dbReference type="InterPro" id="IPR035913">
    <property type="entry name" value="RPB5-like_sf"/>
</dbReference>
<dbReference type="SUPFAM" id="SSF55287">
    <property type="entry name" value="RPB5-like RNA polymerase subunit"/>
    <property type="match status" value="1"/>
</dbReference>
<keyword evidence="1" id="KW-0804">Transcription</keyword>
<dbReference type="GO" id="GO:0005666">
    <property type="term" value="C:RNA polymerase III complex"/>
    <property type="evidence" value="ECO:0007669"/>
    <property type="project" value="TreeGrafter"/>
</dbReference>
<dbReference type="PANTHER" id="PTHR10535:SF0">
    <property type="entry name" value="DNA-DIRECTED RNA POLYMERASES I, II, AND III SUBUNIT RPABC1"/>
    <property type="match status" value="1"/>
</dbReference>
<dbReference type="GO" id="GO:0006366">
    <property type="term" value="P:transcription by RNA polymerase II"/>
    <property type="evidence" value="ECO:0007669"/>
    <property type="project" value="TreeGrafter"/>
</dbReference>
<accession>A0A6C0F275</accession>
<dbReference type="AlphaFoldDB" id="A0A6C0F275"/>
<dbReference type="Pfam" id="PF01191">
    <property type="entry name" value="RNA_pol_Rpb5_C"/>
    <property type="match status" value="1"/>
</dbReference>
<dbReference type="GO" id="GO:0006362">
    <property type="term" value="P:transcription elongation by RNA polymerase I"/>
    <property type="evidence" value="ECO:0007669"/>
    <property type="project" value="TreeGrafter"/>
</dbReference>
<name>A0A6C0F275_9ZZZZ</name>
<evidence type="ECO:0000313" key="3">
    <source>
        <dbReference type="EMBL" id="QHT35414.1"/>
    </source>
</evidence>
<dbReference type="GO" id="GO:0042797">
    <property type="term" value="P:tRNA transcription by RNA polymerase III"/>
    <property type="evidence" value="ECO:0007669"/>
    <property type="project" value="TreeGrafter"/>
</dbReference>
<dbReference type="GO" id="GO:0003899">
    <property type="term" value="F:DNA-directed RNA polymerase activity"/>
    <property type="evidence" value="ECO:0007669"/>
    <property type="project" value="InterPro"/>
</dbReference>
<dbReference type="GO" id="GO:0003677">
    <property type="term" value="F:DNA binding"/>
    <property type="evidence" value="ECO:0007669"/>
    <property type="project" value="InterPro"/>
</dbReference>
<dbReference type="GO" id="GO:0005736">
    <property type="term" value="C:RNA polymerase I complex"/>
    <property type="evidence" value="ECO:0007669"/>
    <property type="project" value="TreeGrafter"/>
</dbReference>
<dbReference type="PANTHER" id="PTHR10535">
    <property type="entry name" value="DNA-DIRECTED RNA POLYMERASES I, II, AND III SUBUNIT RPABC1"/>
    <property type="match status" value="1"/>
</dbReference>
<evidence type="ECO:0000256" key="1">
    <source>
        <dbReference type="ARBA" id="ARBA00023163"/>
    </source>
</evidence>
<reference evidence="3" key="1">
    <citation type="journal article" date="2020" name="Nature">
        <title>Giant virus diversity and host interactions through global metagenomics.</title>
        <authorList>
            <person name="Schulz F."/>
            <person name="Roux S."/>
            <person name="Paez-Espino D."/>
            <person name="Jungbluth S."/>
            <person name="Walsh D.A."/>
            <person name="Denef V.J."/>
            <person name="McMahon K.D."/>
            <person name="Konstantinidis K.T."/>
            <person name="Eloe-Fadrosh E.A."/>
            <person name="Kyrpides N.C."/>
            <person name="Woyke T."/>
        </authorList>
    </citation>
    <scope>NUCLEOTIDE SEQUENCE</scope>
    <source>
        <strain evidence="3">GVMAG-M-3300009180-45</strain>
    </source>
</reference>
<dbReference type="PIRSF" id="PIRSF000747">
    <property type="entry name" value="RPB5"/>
    <property type="match status" value="1"/>
</dbReference>
<protein>
    <recommendedName>
        <fullName evidence="2">RNA polymerase subunit H/Rpb5 C-terminal domain-containing protein</fullName>
    </recommendedName>
</protein>
<dbReference type="InterPro" id="IPR014381">
    <property type="entry name" value="Arch_Rpo5/euc_Rpb5"/>
</dbReference>
<feature type="domain" description="RNA polymerase subunit H/Rpb5 C-terminal" evidence="2">
    <location>
        <begin position="108"/>
        <end position="182"/>
    </location>
</feature>
<dbReference type="InterPro" id="IPR000783">
    <property type="entry name" value="RNA_pol_subH/Rpb5_C"/>
</dbReference>
<dbReference type="Gene3D" id="3.90.940.20">
    <property type="entry name" value="RPB5-like RNA polymerase subunit"/>
    <property type="match status" value="1"/>
</dbReference>
<dbReference type="EMBL" id="MN739021">
    <property type="protein sequence ID" value="QHT35414.1"/>
    <property type="molecule type" value="Genomic_DNA"/>
</dbReference>
<sequence length="190" mass="21645">MEDKALDTLRIMLGRRKLGTETERVATDSKKMEKATLYTIGDVLVCFSQKDKILSTDITNLLEFATGNGHTNGIVMVAMSPPSENVLRVAKSHSKKRLALFHIWQLQFDITTHRMAMPHRILDEGERTAIFDKFKISEPENQLPWIDSQDTMIKWIGAIPGDVVEVTRHSDTAGRSFYYRYCVEDVNVAQ</sequence>
<organism evidence="3">
    <name type="scientific">viral metagenome</name>
    <dbReference type="NCBI Taxonomy" id="1070528"/>
    <lineage>
        <taxon>unclassified sequences</taxon>
        <taxon>metagenomes</taxon>
        <taxon>organismal metagenomes</taxon>
    </lineage>
</organism>
<dbReference type="GO" id="GO:0005665">
    <property type="term" value="C:RNA polymerase II, core complex"/>
    <property type="evidence" value="ECO:0007669"/>
    <property type="project" value="TreeGrafter"/>
</dbReference>